<feature type="domain" description="YknX-like C-terminal permuted SH3-like" evidence="3">
    <location>
        <begin position="326"/>
        <end position="400"/>
    </location>
</feature>
<comment type="caution">
    <text evidence="4">The sequence shown here is derived from an EMBL/GenBank/DDBJ whole genome shotgun (WGS) entry which is preliminary data.</text>
</comment>
<evidence type="ECO:0000256" key="2">
    <source>
        <dbReference type="SAM" id="Phobius"/>
    </source>
</evidence>
<feature type="coiled-coil region" evidence="1">
    <location>
        <begin position="100"/>
        <end position="141"/>
    </location>
</feature>
<dbReference type="Gene3D" id="1.10.287.470">
    <property type="entry name" value="Helix hairpin bin"/>
    <property type="match status" value="1"/>
</dbReference>
<dbReference type="Proteomes" id="UP001198701">
    <property type="component" value="Unassembled WGS sequence"/>
</dbReference>
<keyword evidence="2" id="KW-0812">Transmembrane</keyword>
<dbReference type="PANTHER" id="PTHR30469:SF15">
    <property type="entry name" value="HLYD FAMILY OF SECRETION PROTEINS"/>
    <property type="match status" value="1"/>
</dbReference>
<gene>
    <name evidence="4" type="ORF">LMJ30_13750</name>
</gene>
<dbReference type="SUPFAM" id="SSF111369">
    <property type="entry name" value="HlyD-like secretion proteins"/>
    <property type="match status" value="1"/>
</dbReference>
<keyword evidence="2" id="KW-1133">Transmembrane helix</keyword>
<keyword evidence="2" id="KW-0472">Membrane</keyword>
<dbReference type="Gene3D" id="2.40.420.20">
    <property type="match status" value="1"/>
</dbReference>
<dbReference type="InterPro" id="IPR058637">
    <property type="entry name" value="YknX-like_C"/>
</dbReference>
<keyword evidence="5" id="KW-1185">Reference proteome</keyword>
<keyword evidence="1" id="KW-0175">Coiled coil</keyword>
<dbReference type="PANTHER" id="PTHR30469">
    <property type="entry name" value="MULTIDRUG RESISTANCE PROTEIN MDTA"/>
    <property type="match status" value="1"/>
</dbReference>
<dbReference type="Gene3D" id="2.40.50.100">
    <property type="match status" value="1"/>
</dbReference>
<evidence type="ECO:0000259" key="3">
    <source>
        <dbReference type="Pfam" id="PF25989"/>
    </source>
</evidence>
<organism evidence="4 5">
    <name type="scientific">Massilia agrisoli</name>
    <dbReference type="NCBI Taxonomy" id="2892444"/>
    <lineage>
        <taxon>Bacteria</taxon>
        <taxon>Pseudomonadati</taxon>
        <taxon>Pseudomonadota</taxon>
        <taxon>Betaproteobacteria</taxon>
        <taxon>Burkholderiales</taxon>
        <taxon>Oxalobacteraceae</taxon>
        <taxon>Telluria group</taxon>
        <taxon>Massilia</taxon>
    </lineage>
</organism>
<evidence type="ECO:0000313" key="5">
    <source>
        <dbReference type="Proteomes" id="UP001198701"/>
    </source>
</evidence>
<sequence>MTRKHWIYAFIGIAVLLAIFAWAFAPRPVEVETGTAQLGRFEAGVEEDGKTRLRDNYVVSAPLAGLLTRITLKEGDRVEAGANVAMIRPAYAPLQDERTLREQQARLAMTRAQVDRVNARVEAAQVALRRARNDLARSETLAGQGFVAASRLESERLAALAAQKELDAAIAERAIAGHEVEQARAALMAVRNPTSVSERGLAVRAPVAGRVLRVVQASEAVVPFGTPLLELGDLSTLEVVAELLTADALQAQPGSPVVITRWGGAPLAGRVRRVEPAAFTKISALGVEEQRVRVLIDIASPPDAWRALGVGYRVNVRIVTLARDRVLTIPVSAVFPIPQGNQQGRGMAVYVVDGDRARLTPVELGARNDAQAWVRSGLAEGARVIIYPDAQVADGVRVKVRSTAPAR</sequence>
<dbReference type="EMBL" id="JAJHPV010000013">
    <property type="protein sequence ID" value="MCC6072017.1"/>
    <property type="molecule type" value="Genomic_DNA"/>
</dbReference>
<protein>
    <submittedName>
        <fullName evidence="4">HlyD family efflux transporter periplasmic adaptor subunit</fullName>
    </submittedName>
</protein>
<accession>A0ABS8ITQ6</accession>
<name>A0ABS8ITQ6_9BURK</name>
<feature type="transmembrane region" description="Helical" evidence="2">
    <location>
        <begin position="7"/>
        <end position="25"/>
    </location>
</feature>
<reference evidence="4 5" key="1">
    <citation type="submission" date="2021-11" db="EMBL/GenBank/DDBJ databases">
        <authorList>
            <person name="Huq M.A."/>
        </authorList>
    </citation>
    <scope>NUCLEOTIDE SEQUENCE [LARGE SCALE GENOMIC DNA]</scope>
    <source>
        <strain evidence="4 5">MAHUQ-52</strain>
    </source>
</reference>
<proteinExistence type="predicted"/>
<dbReference type="RefSeq" id="WP_229432885.1">
    <property type="nucleotide sequence ID" value="NZ_JAJHPV010000013.1"/>
</dbReference>
<evidence type="ECO:0000313" key="4">
    <source>
        <dbReference type="EMBL" id="MCC6072017.1"/>
    </source>
</evidence>
<dbReference type="Pfam" id="PF25989">
    <property type="entry name" value="YknX_C"/>
    <property type="match status" value="1"/>
</dbReference>
<evidence type="ECO:0000256" key="1">
    <source>
        <dbReference type="SAM" id="Coils"/>
    </source>
</evidence>